<dbReference type="SUPFAM" id="SSF48403">
    <property type="entry name" value="Ankyrin repeat"/>
    <property type="match status" value="1"/>
</dbReference>
<dbReference type="OrthoDB" id="4287116at2759"/>
<dbReference type="VEuPathDB" id="FungiDB:ASPZODRAFT_170424"/>
<organism evidence="1 2">
    <name type="scientific">Penicilliopsis zonata CBS 506.65</name>
    <dbReference type="NCBI Taxonomy" id="1073090"/>
    <lineage>
        <taxon>Eukaryota</taxon>
        <taxon>Fungi</taxon>
        <taxon>Dikarya</taxon>
        <taxon>Ascomycota</taxon>
        <taxon>Pezizomycotina</taxon>
        <taxon>Eurotiomycetes</taxon>
        <taxon>Eurotiomycetidae</taxon>
        <taxon>Eurotiales</taxon>
        <taxon>Aspergillaceae</taxon>
        <taxon>Penicilliopsis</taxon>
    </lineage>
</organism>
<dbReference type="Gene3D" id="1.25.40.20">
    <property type="entry name" value="Ankyrin repeat-containing domain"/>
    <property type="match status" value="1"/>
</dbReference>
<dbReference type="InterPro" id="IPR036770">
    <property type="entry name" value="Ankyrin_rpt-contain_sf"/>
</dbReference>
<keyword evidence="2" id="KW-1185">Reference proteome</keyword>
<evidence type="ECO:0000313" key="2">
    <source>
        <dbReference type="Proteomes" id="UP000184188"/>
    </source>
</evidence>
<reference evidence="2" key="1">
    <citation type="journal article" date="2017" name="Genome Biol.">
        <title>Comparative genomics reveals high biological diversity and specific adaptations in the industrially and medically important fungal genus Aspergillus.</title>
        <authorList>
            <person name="de Vries R.P."/>
            <person name="Riley R."/>
            <person name="Wiebenga A."/>
            <person name="Aguilar-Osorio G."/>
            <person name="Amillis S."/>
            <person name="Uchima C.A."/>
            <person name="Anderluh G."/>
            <person name="Asadollahi M."/>
            <person name="Askin M."/>
            <person name="Barry K."/>
            <person name="Battaglia E."/>
            <person name="Bayram O."/>
            <person name="Benocci T."/>
            <person name="Braus-Stromeyer S.A."/>
            <person name="Caldana C."/>
            <person name="Canovas D."/>
            <person name="Cerqueira G.C."/>
            <person name="Chen F."/>
            <person name="Chen W."/>
            <person name="Choi C."/>
            <person name="Clum A."/>
            <person name="Dos Santos R.A."/>
            <person name="Damasio A.R."/>
            <person name="Diallinas G."/>
            <person name="Emri T."/>
            <person name="Fekete E."/>
            <person name="Flipphi M."/>
            <person name="Freyberg S."/>
            <person name="Gallo A."/>
            <person name="Gournas C."/>
            <person name="Habgood R."/>
            <person name="Hainaut M."/>
            <person name="Harispe M.L."/>
            <person name="Henrissat B."/>
            <person name="Hilden K.S."/>
            <person name="Hope R."/>
            <person name="Hossain A."/>
            <person name="Karabika E."/>
            <person name="Karaffa L."/>
            <person name="Karanyi Z."/>
            <person name="Krasevec N."/>
            <person name="Kuo A."/>
            <person name="Kusch H."/>
            <person name="LaButti K."/>
            <person name="Lagendijk E.L."/>
            <person name="Lapidus A."/>
            <person name="Levasseur A."/>
            <person name="Lindquist E."/>
            <person name="Lipzen A."/>
            <person name="Logrieco A.F."/>
            <person name="MacCabe A."/>
            <person name="Maekelae M.R."/>
            <person name="Malavazi I."/>
            <person name="Melin P."/>
            <person name="Meyer V."/>
            <person name="Mielnichuk N."/>
            <person name="Miskei M."/>
            <person name="Molnar A.P."/>
            <person name="Mule G."/>
            <person name="Ngan C.Y."/>
            <person name="Orejas M."/>
            <person name="Orosz E."/>
            <person name="Ouedraogo J.P."/>
            <person name="Overkamp K.M."/>
            <person name="Park H.-S."/>
            <person name="Perrone G."/>
            <person name="Piumi F."/>
            <person name="Punt P.J."/>
            <person name="Ram A.F."/>
            <person name="Ramon A."/>
            <person name="Rauscher S."/>
            <person name="Record E."/>
            <person name="Riano-Pachon D.M."/>
            <person name="Robert V."/>
            <person name="Roehrig J."/>
            <person name="Ruller R."/>
            <person name="Salamov A."/>
            <person name="Salih N.S."/>
            <person name="Samson R.A."/>
            <person name="Sandor E."/>
            <person name="Sanguinetti M."/>
            <person name="Schuetze T."/>
            <person name="Sepcic K."/>
            <person name="Shelest E."/>
            <person name="Sherlock G."/>
            <person name="Sophianopoulou V."/>
            <person name="Squina F.M."/>
            <person name="Sun H."/>
            <person name="Susca A."/>
            <person name="Todd R.B."/>
            <person name="Tsang A."/>
            <person name="Unkles S.E."/>
            <person name="van de Wiele N."/>
            <person name="van Rossen-Uffink D."/>
            <person name="Oliveira J.V."/>
            <person name="Vesth T.C."/>
            <person name="Visser J."/>
            <person name="Yu J.-H."/>
            <person name="Zhou M."/>
            <person name="Andersen M.R."/>
            <person name="Archer D.B."/>
            <person name="Baker S.E."/>
            <person name="Benoit I."/>
            <person name="Brakhage A.A."/>
            <person name="Braus G.H."/>
            <person name="Fischer R."/>
            <person name="Frisvad J.C."/>
            <person name="Goldman G.H."/>
            <person name="Houbraken J."/>
            <person name="Oakley B."/>
            <person name="Pocsi I."/>
            <person name="Scazzocchio C."/>
            <person name="Seiboth B."/>
            <person name="vanKuyk P.A."/>
            <person name="Wortman J."/>
            <person name="Dyer P.S."/>
            <person name="Grigoriev I.V."/>
        </authorList>
    </citation>
    <scope>NUCLEOTIDE SEQUENCE [LARGE SCALE GENOMIC DNA]</scope>
    <source>
        <strain evidence="2">CBS 506.65</strain>
    </source>
</reference>
<proteinExistence type="predicted"/>
<name>A0A1L9S4F5_9EURO</name>
<accession>A0A1L9S4F5</accession>
<dbReference type="Proteomes" id="UP000184188">
    <property type="component" value="Unassembled WGS sequence"/>
</dbReference>
<protein>
    <submittedName>
        <fullName evidence="1">Uncharacterized protein</fullName>
    </submittedName>
</protein>
<sequence>MTQHPQESLSDELPSIIRWGLYNDFKHAVINQHNVQFELWCHDVVSKSIRDDPDFFRKLLRHGLIYPSCFNSTGLSLVYVALNENQIDIVCELVSKLTPEQILEPASIVAAHRQETIFELAVTNERIFSICWTRLEELSDQMLWGKLHQHHFTYICRFATSNLVDRMLSRGLDLASVLQVDPLHAWTEIALYHSRPKALYEWFSCQGYCLPLTENALDTPLLAAARNDRVEATSWLLFHSTDMRELWRCAIDAARRQTAGSILILQMAMKRISFQVPVPLSNWIESLAIEIVQGACNEAQEERVNLVEWYAIRKVGCAVQFADDSLLFSQSMLSMAKDANLPILVEYQQTLNDQARKMLALDFGLS</sequence>
<gene>
    <name evidence="1" type="ORF">ASPZODRAFT_170424</name>
</gene>
<dbReference type="EMBL" id="KV878372">
    <property type="protein sequence ID" value="OJJ42048.1"/>
    <property type="molecule type" value="Genomic_DNA"/>
</dbReference>
<evidence type="ECO:0000313" key="1">
    <source>
        <dbReference type="EMBL" id="OJJ42048.1"/>
    </source>
</evidence>
<dbReference type="GeneID" id="34613411"/>
<dbReference type="RefSeq" id="XP_022576558.1">
    <property type="nucleotide sequence ID" value="XM_022726947.1"/>
</dbReference>
<dbReference type="AlphaFoldDB" id="A0A1L9S4F5"/>